<proteinExistence type="predicted"/>
<feature type="transmembrane region" description="Helical" evidence="1">
    <location>
        <begin position="56"/>
        <end position="74"/>
    </location>
</feature>
<protein>
    <recommendedName>
        <fullName evidence="2">UPF0547 domain-containing protein</fullName>
    </recommendedName>
</protein>
<name>A0ABX3KZ04_9PAST</name>
<keyword evidence="1" id="KW-1133">Transmembrane helix</keyword>
<dbReference type="RefSeq" id="WP_077462945.1">
    <property type="nucleotide sequence ID" value="NZ_MLAA01000014.1"/>
</dbReference>
<dbReference type="EMBL" id="MLAA01000014">
    <property type="protein sequence ID" value="OOF70211.1"/>
    <property type="molecule type" value="Genomic_DNA"/>
</dbReference>
<evidence type="ECO:0000259" key="2">
    <source>
        <dbReference type="Pfam" id="PF10571"/>
    </source>
</evidence>
<feature type="domain" description="UPF0547" evidence="2">
    <location>
        <begin position="5"/>
        <end position="29"/>
    </location>
</feature>
<evidence type="ECO:0000313" key="4">
    <source>
        <dbReference type="Proteomes" id="UP000188820"/>
    </source>
</evidence>
<evidence type="ECO:0000256" key="1">
    <source>
        <dbReference type="SAM" id="Phobius"/>
    </source>
</evidence>
<dbReference type="Proteomes" id="UP000188820">
    <property type="component" value="Unassembled WGS sequence"/>
</dbReference>
<accession>A0ABX3KZ04</accession>
<keyword evidence="1" id="KW-0472">Membrane</keyword>
<reference evidence="3 4" key="1">
    <citation type="submission" date="2016-10" db="EMBL/GenBank/DDBJ databases">
        <title>Rodentibacter gen. nov. and new species.</title>
        <authorList>
            <person name="Christensen H."/>
        </authorList>
    </citation>
    <scope>NUCLEOTIDE SEQUENCE [LARGE SCALE GENOMIC DNA]</scope>
    <source>
        <strain evidence="3 4">1998236014</strain>
    </source>
</reference>
<gene>
    <name evidence="3" type="ORF">BKG89_04255</name>
</gene>
<organism evidence="3 4">
    <name type="scientific">Rodentibacter caecimuris</name>
    <dbReference type="NCBI Taxonomy" id="1796644"/>
    <lineage>
        <taxon>Bacteria</taxon>
        <taxon>Pseudomonadati</taxon>
        <taxon>Pseudomonadota</taxon>
        <taxon>Gammaproteobacteria</taxon>
        <taxon>Pasteurellales</taxon>
        <taxon>Pasteurellaceae</taxon>
        <taxon>Rodentibacter</taxon>
    </lineage>
</organism>
<dbReference type="InterPro" id="IPR018886">
    <property type="entry name" value="UPF0547"/>
</dbReference>
<dbReference type="Pfam" id="PF10571">
    <property type="entry name" value="UPF0547"/>
    <property type="match status" value="1"/>
</dbReference>
<evidence type="ECO:0000313" key="3">
    <source>
        <dbReference type="EMBL" id="OOF70211.1"/>
    </source>
</evidence>
<sequence length="75" mass="8760">MALIHCPECRLKISESSITCPHCGFSFDPENLEMYKQKLEQYRLENQEVNRKSAKLHFIWLVIFSLVILTAAFIS</sequence>
<keyword evidence="1" id="KW-0812">Transmembrane</keyword>
<keyword evidence="4" id="KW-1185">Reference proteome</keyword>
<comment type="caution">
    <text evidence="3">The sequence shown here is derived from an EMBL/GenBank/DDBJ whole genome shotgun (WGS) entry which is preliminary data.</text>
</comment>